<dbReference type="SUPFAM" id="SSF53098">
    <property type="entry name" value="Ribonuclease H-like"/>
    <property type="match status" value="1"/>
</dbReference>
<evidence type="ECO:0000256" key="3">
    <source>
        <dbReference type="ARBA" id="ARBA00016937"/>
    </source>
</evidence>
<keyword evidence="8" id="KW-0539">Nucleus</keyword>
<dbReference type="GO" id="GO:0006364">
    <property type="term" value="P:rRNA processing"/>
    <property type="evidence" value="ECO:0007669"/>
    <property type="project" value="UniProtKB-KW"/>
</dbReference>
<evidence type="ECO:0000256" key="9">
    <source>
        <dbReference type="ARBA" id="ARBA00025599"/>
    </source>
</evidence>
<dbReference type="GO" id="GO:0005634">
    <property type="term" value="C:nucleus"/>
    <property type="evidence" value="ECO:0007669"/>
    <property type="project" value="UniProtKB-SubCell"/>
</dbReference>
<feature type="compositionally biased region" description="Basic and acidic residues" evidence="10">
    <location>
        <begin position="48"/>
        <end position="57"/>
    </location>
</feature>
<dbReference type="PANTHER" id="PTHR12801:SF45">
    <property type="entry name" value="RNA EXONUCLEASE 4"/>
    <property type="match status" value="1"/>
</dbReference>
<dbReference type="CDD" id="cd06144">
    <property type="entry name" value="REX4_like"/>
    <property type="match status" value="1"/>
</dbReference>
<dbReference type="InterPro" id="IPR013520">
    <property type="entry name" value="Ribonucl_H"/>
</dbReference>
<evidence type="ECO:0000256" key="8">
    <source>
        <dbReference type="ARBA" id="ARBA00023242"/>
    </source>
</evidence>
<evidence type="ECO:0000256" key="2">
    <source>
        <dbReference type="ARBA" id="ARBA00010489"/>
    </source>
</evidence>
<dbReference type="Pfam" id="PF00929">
    <property type="entry name" value="RNase_T"/>
    <property type="match status" value="1"/>
</dbReference>
<dbReference type="Proteomes" id="UP001295684">
    <property type="component" value="Unassembled WGS sequence"/>
</dbReference>
<keyword evidence="13" id="KW-1185">Reference proteome</keyword>
<comment type="caution">
    <text evidence="12">The sequence shown here is derived from an EMBL/GenBank/DDBJ whole genome shotgun (WGS) entry which is preliminary data.</text>
</comment>
<keyword evidence="5" id="KW-0540">Nuclease</keyword>
<protein>
    <recommendedName>
        <fullName evidence="3">RNA exonuclease 4</fullName>
    </recommendedName>
</protein>
<feature type="compositionally biased region" description="Basic and acidic residues" evidence="10">
    <location>
        <begin position="25"/>
        <end position="36"/>
    </location>
</feature>
<comment type="function">
    <text evidence="9">Exoribonuclease involved in ribosome biosynthesis. Involved in the processing of ITS1, the internal transcribed spacer localized between the 18S and 5.8S rRNAs.</text>
</comment>
<evidence type="ECO:0000313" key="12">
    <source>
        <dbReference type="EMBL" id="CAI2374793.1"/>
    </source>
</evidence>
<evidence type="ECO:0000256" key="4">
    <source>
        <dbReference type="ARBA" id="ARBA00022552"/>
    </source>
</evidence>
<evidence type="ECO:0000256" key="10">
    <source>
        <dbReference type="SAM" id="MobiDB-lite"/>
    </source>
</evidence>
<name>A0AAD1XLA3_EUPCR</name>
<evidence type="ECO:0000256" key="1">
    <source>
        <dbReference type="ARBA" id="ARBA00004123"/>
    </source>
</evidence>
<gene>
    <name evidence="12" type="ORF">ECRASSUSDP1_LOCUS16150</name>
</gene>
<sequence>METVEDFSKEKDAAKSMLKLVEESIQEQKEKKERVKSSLCPSSNWNAVRKEKKEKKEKPKKKKKRNAKADSKEAENKGGPIVEQVFYPQKFSNSKALTPIVAVDCEMVEVDHDSDALARVSIVNYNGHVLLDTFVKPRGVITNYRSWVSGVYPSSMKNAMPYNEAREKAVGIMKDRIVVGHSLKHDFKVLNWEPLQHNMRDLITFKKFRDEANKHPKSLKKLTSEFLGKTIQTSAHSSVIDARAALGCYRIVEHQWNQIIKSKLSKVKRIKREGESTILGFKKREKS</sequence>
<evidence type="ECO:0000259" key="11">
    <source>
        <dbReference type="SMART" id="SM00479"/>
    </source>
</evidence>
<proteinExistence type="inferred from homology"/>
<evidence type="ECO:0000256" key="6">
    <source>
        <dbReference type="ARBA" id="ARBA00022801"/>
    </source>
</evidence>
<feature type="region of interest" description="Disordered" evidence="10">
    <location>
        <begin position="25"/>
        <end position="76"/>
    </location>
</feature>
<organism evidence="12 13">
    <name type="scientific">Euplotes crassus</name>
    <dbReference type="NCBI Taxonomy" id="5936"/>
    <lineage>
        <taxon>Eukaryota</taxon>
        <taxon>Sar</taxon>
        <taxon>Alveolata</taxon>
        <taxon>Ciliophora</taxon>
        <taxon>Intramacronucleata</taxon>
        <taxon>Spirotrichea</taxon>
        <taxon>Hypotrichia</taxon>
        <taxon>Euplotida</taxon>
        <taxon>Euplotidae</taxon>
        <taxon>Moneuplotes</taxon>
    </lineage>
</organism>
<reference evidence="12" key="1">
    <citation type="submission" date="2023-07" db="EMBL/GenBank/DDBJ databases">
        <authorList>
            <consortium name="AG Swart"/>
            <person name="Singh M."/>
            <person name="Singh A."/>
            <person name="Seah K."/>
            <person name="Emmerich C."/>
        </authorList>
    </citation>
    <scope>NUCLEOTIDE SEQUENCE</scope>
    <source>
        <strain evidence="12">DP1</strain>
    </source>
</reference>
<keyword evidence="6" id="KW-0378">Hydrolase</keyword>
<dbReference type="GO" id="GO:0008408">
    <property type="term" value="F:3'-5' exonuclease activity"/>
    <property type="evidence" value="ECO:0007669"/>
    <property type="project" value="InterPro"/>
</dbReference>
<dbReference type="EMBL" id="CAMPGE010016218">
    <property type="protein sequence ID" value="CAI2374793.1"/>
    <property type="molecule type" value="Genomic_DNA"/>
</dbReference>
<comment type="subcellular location">
    <subcellularLocation>
        <location evidence="1">Nucleus</location>
    </subcellularLocation>
</comment>
<dbReference type="PANTHER" id="PTHR12801">
    <property type="entry name" value="RNA EXONUCLEASE REXO1 / RECO3 FAMILY MEMBER-RELATED"/>
    <property type="match status" value="1"/>
</dbReference>
<keyword evidence="4" id="KW-0698">rRNA processing</keyword>
<dbReference type="AlphaFoldDB" id="A0AAD1XLA3"/>
<evidence type="ECO:0000256" key="7">
    <source>
        <dbReference type="ARBA" id="ARBA00022839"/>
    </source>
</evidence>
<dbReference type="Gene3D" id="3.30.420.10">
    <property type="entry name" value="Ribonuclease H-like superfamily/Ribonuclease H"/>
    <property type="match status" value="1"/>
</dbReference>
<evidence type="ECO:0000313" key="13">
    <source>
        <dbReference type="Proteomes" id="UP001295684"/>
    </source>
</evidence>
<dbReference type="GO" id="GO:0003676">
    <property type="term" value="F:nucleic acid binding"/>
    <property type="evidence" value="ECO:0007669"/>
    <property type="project" value="InterPro"/>
</dbReference>
<comment type="similarity">
    <text evidence="2">Belongs to the REXO4 family.</text>
</comment>
<evidence type="ECO:0000256" key="5">
    <source>
        <dbReference type="ARBA" id="ARBA00022722"/>
    </source>
</evidence>
<dbReference type="InterPro" id="IPR037431">
    <property type="entry name" value="REX4_DEDDh_dom"/>
</dbReference>
<dbReference type="InterPro" id="IPR012337">
    <property type="entry name" value="RNaseH-like_sf"/>
</dbReference>
<dbReference type="SMART" id="SM00479">
    <property type="entry name" value="EXOIII"/>
    <property type="match status" value="1"/>
</dbReference>
<accession>A0AAD1XLA3</accession>
<keyword evidence="7" id="KW-0269">Exonuclease</keyword>
<feature type="domain" description="Exonuclease" evidence="11">
    <location>
        <begin position="99"/>
        <end position="258"/>
    </location>
</feature>
<dbReference type="InterPro" id="IPR036397">
    <property type="entry name" value="RNaseH_sf"/>
</dbReference>
<feature type="compositionally biased region" description="Basic and acidic residues" evidence="10">
    <location>
        <begin position="67"/>
        <end position="76"/>
    </location>
</feature>
<dbReference type="InterPro" id="IPR047021">
    <property type="entry name" value="REXO1/3/4-like"/>
</dbReference>